<name>A0A7J7DJA7_TRIWF</name>
<gene>
    <name evidence="2" type="ORF">HS088_TW06G00613</name>
</gene>
<evidence type="ECO:0000313" key="2">
    <source>
        <dbReference type="EMBL" id="KAF5746442.1"/>
    </source>
</evidence>
<keyword evidence="3" id="KW-1185">Reference proteome</keyword>
<organism evidence="2 3">
    <name type="scientific">Tripterygium wilfordii</name>
    <name type="common">Thunder God vine</name>
    <dbReference type="NCBI Taxonomy" id="458696"/>
    <lineage>
        <taxon>Eukaryota</taxon>
        <taxon>Viridiplantae</taxon>
        <taxon>Streptophyta</taxon>
        <taxon>Embryophyta</taxon>
        <taxon>Tracheophyta</taxon>
        <taxon>Spermatophyta</taxon>
        <taxon>Magnoliopsida</taxon>
        <taxon>eudicotyledons</taxon>
        <taxon>Gunneridae</taxon>
        <taxon>Pentapetalae</taxon>
        <taxon>rosids</taxon>
        <taxon>fabids</taxon>
        <taxon>Celastrales</taxon>
        <taxon>Celastraceae</taxon>
        <taxon>Tripterygium</taxon>
    </lineage>
</organism>
<dbReference type="AlphaFoldDB" id="A0A7J7DJA7"/>
<evidence type="ECO:0000256" key="1">
    <source>
        <dbReference type="SAM" id="MobiDB-lite"/>
    </source>
</evidence>
<dbReference type="EMBL" id="JAAARO010000006">
    <property type="protein sequence ID" value="KAF5746442.1"/>
    <property type="molecule type" value="Genomic_DNA"/>
</dbReference>
<dbReference type="Proteomes" id="UP000593562">
    <property type="component" value="Unassembled WGS sequence"/>
</dbReference>
<feature type="region of interest" description="Disordered" evidence="1">
    <location>
        <begin position="21"/>
        <end position="44"/>
    </location>
</feature>
<reference evidence="2 3" key="1">
    <citation type="journal article" date="2020" name="Nat. Commun.">
        <title>Genome of Tripterygium wilfordii and identification of cytochrome P450 involved in triptolide biosynthesis.</title>
        <authorList>
            <person name="Tu L."/>
            <person name="Su P."/>
            <person name="Zhang Z."/>
            <person name="Gao L."/>
            <person name="Wang J."/>
            <person name="Hu T."/>
            <person name="Zhou J."/>
            <person name="Zhang Y."/>
            <person name="Zhao Y."/>
            <person name="Liu Y."/>
            <person name="Song Y."/>
            <person name="Tong Y."/>
            <person name="Lu Y."/>
            <person name="Yang J."/>
            <person name="Xu C."/>
            <person name="Jia M."/>
            <person name="Peters R.J."/>
            <person name="Huang L."/>
            <person name="Gao W."/>
        </authorList>
    </citation>
    <scope>NUCLEOTIDE SEQUENCE [LARGE SCALE GENOMIC DNA]</scope>
    <source>
        <strain evidence="3">cv. XIE 37</strain>
        <tissue evidence="2">Leaf</tissue>
    </source>
</reference>
<dbReference type="InParanoid" id="A0A7J7DJA7"/>
<comment type="caution">
    <text evidence="2">The sequence shown here is derived from an EMBL/GenBank/DDBJ whole genome shotgun (WGS) entry which is preliminary data.</text>
</comment>
<proteinExistence type="predicted"/>
<evidence type="ECO:0000313" key="3">
    <source>
        <dbReference type="Proteomes" id="UP000593562"/>
    </source>
</evidence>
<accession>A0A7J7DJA7</accession>
<protein>
    <submittedName>
        <fullName evidence="2">Uncharacterized protein</fullName>
    </submittedName>
</protein>
<sequence>MGMDKFYDAIYKFQYYKHHAPISSSSSKPNVMDDQDQDQGEATKTTVDLEFKERAMKAWTAEMAPSYPADRFSEKIRLKVWMT</sequence>